<dbReference type="InterPro" id="IPR020846">
    <property type="entry name" value="MFS_dom"/>
</dbReference>
<dbReference type="GO" id="GO:0005886">
    <property type="term" value="C:plasma membrane"/>
    <property type="evidence" value="ECO:0007669"/>
    <property type="project" value="UniProtKB-SubCell"/>
</dbReference>
<dbReference type="Pfam" id="PF07690">
    <property type="entry name" value="MFS_1"/>
    <property type="match status" value="1"/>
</dbReference>
<gene>
    <name evidence="8" type="ORF">METZ01_LOCUS277149</name>
</gene>
<organism evidence="8">
    <name type="scientific">marine metagenome</name>
    <dbReference type="NCBI Taxonomy" id="408172"/>
    <lineage>
        <taxon>unclassified sequences</taxon>
        <taxon>metagenomes</taxon>
        <taxon>ecological metagenomes</taxon>
    </lineage>
</organism>
<sequence length="245" mass="26262">KGNGMFSEIGDGVRYIHSNKAILSLLIFTLISFVFSMPYMFLLPAFTDSILVVEMGKTLSSEGIFLPSYISDGLVGFRLSAIGSVPLVGGFFETLSSSAARQGLLLSVSGVGALIGSYFIASMPDRNRGKYLILNILLMAVSLVVFSVTDSFFVSLLIFIPLGLGQAGRMALSNSLAQAYSAPEYRGRVMSIYMLNWGMTSVGIFIVALIAEVVGVQIAVGTTAALLVVVTGYYILVSKRIYNLD</sequence>
<protein>
    <recommendedName>
        <fullName evidence="7">Major facilitator superfamily (MFS) profile domain-containing protein</fullName>
    </recommendedName>
</protein>
<evidence type="ECO:0000256" key="3">
    <source>
        <dbReference type="ARBA" id="ARBA00022692"/>
    </source>
</evidence>
<feature type="transmembrane region" description="Helical" evidence="6">
    <location>
        <begin position="21"/>
        <end position="41"/>
    </location>
</feature>
<feature type="non-terminal residue" evidence="8">
    <location>
        <position position="1"/>
    </location>
</feature>
<accession>A0A382KL31</accession>
<evidence type="ECO:0000256" key="5">
    <source>
        <dbReference type="ARBA" id="ARBA00023136"/>
    </source>
</evidence>
<comment type="subcellular location">
    <subcellularLocation>
        <location evidence="1">Cell membrane</location>
        <topology evidence="1">Multi-pass membrane protein</topology>
    </subcellularLocation>
</comment>
<dbReference type="Gene3D" id="1.20.1250.20">
    <property type="entry name" value="MFS general substrate transporter like domains"/>
    <property type="match status" value="1"/>
</dbReference>
<keyword evidence="4 6" id="KW-1133">Transmembrane helix</keyword>
<dbReference type="PANTHER" id="PTHR23513:SF6">
    <property type="entry name" value="MAJOR FACILITATOR SUPERFAMILY ASSOCIATED DOMAIN-CONTAINING PROTEIN"/>
    <property type="match status" value="1"/>
</dbReference>
<keyword evidence="2" id="KW-1003">Cell membrane</keyword>
<evidence type="ECO:0000256" key="4">
    <source>
        <dbReference type="ARBA" id="ARBA00022989"/>
    </source>
</evidence>
<reference evidence="8" key="1">
    <citation type="submission" date="2018-05" db="EMBL/GenBank/DDBJ databases">
        <authorList>
            <person name="Lanie J.A."/>
            <person name="Ng W.-L."/>
            <person name="Kazmierczak K.M."/>
            <person name="Andrzejewski T.M."/>
            <person name="Davidsen T.M."/>
            <person name="Wayne K.J."/>
            <person name="Tettelin H."/>
            <person name="Glass J.I."/>
            <person name="Rusch D."/>
            <person name="Podicherti R."/>
            <person name="Tsui H.-C.T."/>
            <person name="Winkler M.E."/>
        </authorList>
    </citation>
    <scope>NUCLEOTIDE SEQUENCE</scope>
</reference>
<dbReference type="PANTHER" id="PTHR23513">
    <property type="entry name" value="INTEGRAL MEMBRANE EFFLUX PROTEIN-RELATED"/>
    <property type="match status" value="1"/>
</dbReference>
<feature type="transmembrane region" description="Helical" evidence="6">
    <location>
        <begin position="104"/>
        <end position="121"/>
    </location>
</feature>
<feature type="transmembrane region" description="Helical" evidence="6">
    <location>
        <begin position="75"/>
        <end position="92"/>
    </location>
</feature>
<name>A0A382KL31_9ZZZZ</name>
<dbReference type="GO" id="GO:0022857">
    <property type="term" value="F:transmembrane transporter activity"/>
    <property type="evidence" value="ECO:0007669"/>
    <property type="project" value="InterPro"/>
</dbReference>
<dbReference type="EMBL" id="UINC01080912">
    <property type="protein sequence ID" value="SVC24295.1"/>
    <property type="molecule type" value="Genomic_DNA"/>
</dbReference>
<dbReference type="SUPFAM" id="SSF103473">
    <property type="entry name" value="MFS general substrate transporter"/>
    <property type="match status" value="1"/>
</dbReference>
<feature type="domain" description="Major facilitator superfamily (MFS) profile" evidence="7">
    <location>
        <begin position="64"/>
        <end position="245"/>
    </location>
</feature>
<feature type="transmembrane region" description="Helical" evidence="6">
    <location>
        <begin position="217"/>
        <end position="236"/>
    </location>
</feature>
<keyword evidence="5 6" id="KW-0472">Membrane</keyword>
<evidence type="ECO:0000256" key="6">
    <source>
        <dbReference type="SAM" id="Phobius"/>
    </source>
</evidence>
<dbReference type="InterPro" id="IPR011701">
    <property type="entry name" value="MFS"/>
</dbReference>
<dbReference type="InterPro" id="IPR036259">
    <property type="entry name" value="MFS_trans_sf"/>
</dbReference>
<dbReference type="AlphaFoldDB" id="A0A382KL31"/>
<dbReference type="PROSITE" id="PS50850">
    <property type="entry name" value="MFS"/>
    <property type="match status" value="1"/>
</dbReference>
<evidence type="ECO:0000313" key="8">
    <source>
        <dbReference type="EMBL" id="SVC24295.1"/>
    </source>
</evidence>
<feature type="transmembrane region" description="Helical" evidence="6">
    <location>
        <begin position="133"/>
        <end position="160"/>
    </location>
</feature>
<evidence type="ECO:0000256" key="2">
    <source>
        <dbReference type="ARBA" id="ARBA00022475"/>
    </source>
</evidence>
<evidence type="ECO:0000259" key="7">
    <source>
        <dbReference type="PROSITE" id="PS50850"/>
    </source>
</evidence>
<keyword evidence="3 6" id="KW-0812">Transmembrane</keyword>
<evidence type="ECO:0000256" key="1">
    <source>
        <dbReference type="ARBA" id="ARBA00004651"/>
    </source>
</evidence>
<feature type="transmembrane region" description="Helical" evidence="6">
    <location>
        <begin position="192"/>
        <end position="211"/>
    </location>
</feature>
<proteinExistence type="predicted"/>